<accession>A0A8E2DGY8</accession>
<keyword evidence="1" id="KW-0472">Membrane</keyword>
<keyword evidence="3" id="KW-1185">Reference proteome</keyword>
<dbReference type="EMBL" id="KV722528">
    <property type="protein sequence ID" value="OCH86426.1"/>
    <property type="molecule type" value="Genomic_DNA"/>
</dbReference>
<keyword evidence="1" id="KW-1133">Transmembrane helix</keyword>
<organism evidence="2 3">
    <name type="scientific">Obba rivulosa</name>
    <dbReference type="NCBI Taxonomy" id="1052685"/>
    <lineage>
        <taxon>Eukaryota</taxon>
        <taxon>Fungi</taxon>
        <taxon>Dikarya</taxon>
        <taxon>Basidiomycota</taxon>
        <taxon>Agaricomycotina</taxon>
        <taxon>Agaricomycetes</taxon>
        <taxon>Polyporales</taxon>
        <taxon>Gelatoporiaceae</taxon>
        <taxon>Obba</taxon>
    </lineage>
</organism>
<sequence>MSGSDMKHVGDVMRAGGLRSVVRSNLAVYGKELRCLHRCGDSQVLVNRRICTAPLSVYYAPQMRNASHRSTQASVAETPFPPGPEQCHRRLRRTQGNLAPFISANTILFLITFTVRERRCLFMQQALNGCYATGDSTRPILRRFHSAYISGSVAI</sequence>
<reference evidence="2 3" key="1">
    <citation type="submission" date="2016-07" db="EMBL/GenBank/DDBJ databases">
        <title>Draft genome of the white-rot fungus Obba rivulosa 3A-2.</title>
        <authorList>
            <consortium name="DOE Joint Genome Institute"/>
            <person name="Miettinen O."/>
            <person name="Riley R."/>
            <person name="Acob R."/>
            <person name="Barry K."/>
            <person name="Cullen D."/>
            <person name="De Vries R."/>
            <person name="Hainaut M."/>
            <person name="Hatakka A."/>
            <person name="Henrissat B."/>
            <person name="Hilden K."/>
            <person name="Kuo R."/>
            <person name="Labutti K."/>
            <person name="Lipzen A."/>
            <person name="Makela M.R."/>
            <person name="Sandor L."/>
            <person name="Spatafora J.W."/>
            <person name="Grigoriev I.V."/>
            <person name="Hibbett D.S."/>
        </authorList>
    </citation>
    <scope>NUCLEOTIDE SEQUENCE [LARGE SCALE GENOMIC DNA]</scope>
    <source>
        <strain evidence="2 3">3A-2</strain>
    </source>
</reference>
<proteinExistence type="predicted"/>
<keyword evidence="1" id="KW-0812">Transmembrane</keyword>
<dbReference type="AlphaFoldDB" id="A0A8E2DGY8"/>
<evidence type="ECO:0000313" key="2">
    <source>
        <dbReference type="EMBL" id="OCH86426.1"/>
    </source>
</evidence>
<evidence type="ECO:0000313" key="3">
    <source>
        <dbReference type="Proteomes" id="UP000250043"/>
    </source>
</evidence>
<feature type="transmembrane region" description="Helical" evidence="1">
    <location>
        <begin position="98"/>
        <end position="115"/>
    </location>
</feature>
<protein>
    <submittedName>
        <fullName evidence="2">Uncharacterized protein</fullName>
    </submittedName>
</protein>
<gene>
    <name evidence="2" type="ORF">OBBRIDRAFT_225713</name>
</gene>
<name>A0A8E2DGY8_9APHY</name>
<dbReference type="Proteomes" id="UP000250043">
    <property type="component" value="Unassembled WGS sequence"/>
</dbReference>
<evidence type="ECO:0000256" key="1">
    <source>
        <dbReference type="SAM" id="Phobius"/>
    </source>
</evidence>